<dbReference type="PANTHER" id="PTHR30203">
    <property type="entry name" value="OUTER MEMBRANE CATION EFFLUX PROTEIN"/>
    <property type="match status" value="1"/>
</dbReference>
<dbReference type="PANTHER" id="PTHR30203:SF20">
    <property type="entry name" value="MULTIDRUG RESISTANCE OUTER MEMBRANE PROTEIN MDTP-RELATED"/>
    <property type="match status" value="1"/>
</dbReference>
<keyword evidence="5 9" id="KW-0732">Signal</keyword>
<keyword evidence="3 9" id="KW-1134">Transmembrane beta strand</keyword>
<dbReference type="Pfam" id="PF02321">
    <property type="entry name" value="OEP"/>
    <property type="match status" value="2"/>
</dbReference>
<protein>
    <submittedName>
        <fullName evidence="10">NodT family efflux transporter outer membrane factor (OMF) lipoprotein</fullName>
    </submittedName>
</protein>
<evidence type="ECO:0000256" key="9">
    <source>
        <dbReference type="RuleBase" id="RU362097"/>
    </source>
</evidence>
<organism evidence="10 11">
    <name type="scientific">Sphingobium fontiphilum</name>
    <dbReference type="NCBI Taxonomy" id="944425"/>
    <lineage>
        <taxon>Bacteria</taxon>
        <taxon>Pseudomonadati</taxon>
        <taxon>Pseudomonadota</taxon>
        <taxon>Alphaproteobacteria</taxon>
        <taxon>Sphingomonadales</taxon>
        <taxon>Sphingomonadaceae</taxon>
        <taxon>Sphingobium</taxon>
    </lineage>
</organism>
<gene>
    <name evidence="10" type="ORF">GGR44_002235</name>
</gene>
<evidence type="ECO:0000313" key="11">
    <source>
        <dbReference type="Proteomes" id="UP000552757"/>
    </source>
</evidence>
<evidence type="ECO:0000256" key="4">
    <source>
        <dbReference type="ARBA" id="ARBA00022692"/>
    </source>
</evidence>
<dbReference type="GO" id="GO:0005886">
    <property type="term" value="C:plasma membrane"/>
    <property type="evidence" value="ECO:0007669"/>
    <property type="project" value="UniProtKB-SubCell"/>
</dbReference>
<dbReference type="SUPFAM" id="SSF56954">
    <property type="entry name" value="Outer membrane efflux proteins (OEP)"/>
    <property type="match status" value="1"/>
</dbReference>
<dbReference type="EMBL" id="JACIEB010000005">
    <property type="protein sequence ID" value="MBB3982569.1"/>
    <property type="molecule type" value="Genomic_DNA"/>
</dbReference>
<feature type="chain" id="PRO_5031601706" evidence="9">
    <location>
        <begin position="20"/>
        <end position="500"/>
    </location>
</feature>
<proteinExistence type="inferred from homology"/>
<evidence type="ECO:0000256" key="8">
    <source>
        <dbReference type="ARBA" id="ARBA00023288"/>
    </source>
</evidence>
<evidence type="ECO:0000256" key="5">
    <source>
        <dbReference type="ARBA" id="ARBA00022729"/>
    </source>
</evidence>
<evidence type="ECO:0000256" key="6">
    <source>
        <dbReference type="ARBA" id="ARBA00023136"/>
    </source>
</evidence>
<evidence type="ECO:0000256" key="2">
    <source>
        <dbReference type="ARBA" id="ARBA00007613"/>
    </source>
</evidence>
<dbReference type="GO" id="GO:0015562">
    <property type="term" value="F:efflux transmembrane transporter activity"/>
    <property type="evidence" value="ECO:0007669"/>
    <property type="project" value="InterPro"/>
</dbReference>
<sequence>MQLSRHIAPLLMLALGACAAVPDLGPVPTPLAGQDVAASQSLPASEGVWPVDRWWTVYGDPQLDALMQEGLRGDPDLKAAMARFRKATGMAQSAGAALAPSVDANLDVKASKQSYNNGFPSDFVPQGWLGQGQATLNVGFDLDLWGRNRAALAAATSEAQAAQIEAAQARLTLTTGIAQAYADLARLHDERAIRAATLELRESTRKLVNNRLKSGLDTRGDLRQADAGVAAARADLGAIDESIALRRNQIAALVGAGPDRALSISAPHAAALAARPLPGDVTTNLIARRPDVAAALARTQAAASRIKVARADFFPAVSLGAMVGFQALGYQTSFSDAGISGQASPLANLLFDKGSFIGGVGPAINLPIFHGGALKGQYRSARATFDEAVALYDRTVIDAYRDVADAVTSQASLARQIADARIALAASEDAYAIARKRYEGGLSTYLDVLVVEEKLLQARQMVAELDSRALSIDIALIRALGGGFASSPAQDPAAKDPSHG</sequence>
<name>A0A7W6DH99_9SPHN</name>
<evidence type="ECO:0000256" key="1">
    <source>
        <dbReference type="ARBA" id="ARBA00004370"/>
    </source>
</evidence>
<evidence type="ECO:0000256" key="7">
    <source>
        <dbReference type="ARBA" id="ARBA00023139"/>
    </source>
</evidence>
<keyword evidence="4 9" id="KW-0812">Transmembrane</keyword>
<comment type="similarity">
    <text evidence="2 9">Belongs to the outer membrane factor (OMF) (TC 1.B.17) family.</text>
</comment>
<reference evidence="10 11" key="1">
    <citation type="submission" date="2020-08" db="EMBL/GenBank/DDBJ databases">
        <title>Genomic Encyclopedia of Type Strains, Phase IV (KMG-IV): sequencing the most valuable type-strain genomes for metagenomic binning, comparative biology and taxonomic classification.</title>
        <authorList>
            <person name="Goeker M."/>
        </authorList>
    </citation>
    <scope>NUCLEOTIDE SEQUENCE [LARGE SCALE GENOMIC DNA]</scope>
    <source>
        <strain evidence="10 11">DSM 29348</strain>
    </source>
</reference>
<comment type="caution">
    <text evidence="10">The sequence shown here is derived from an EMBL/GenBank/DDBJ whole genome shotgun (WGS) entry which is preliminary data.</text>
</comment>
<keyword evidence="7 9" id="KW-0564">Palmitate</keyword>
<accession>A0A7W6DH99</accession>
<dbReference type="InterPro" id="IPR010131">
    <property type="entry name" value="MdtP/NodT-like"/>
</dbReference>
<dbReference type="PROSITE" id="PS51257">
    <property type="entry name" value="PROKAR_LIPOPROTEIN"/>
    <property type="match status" value="1"/>
</dbReference>
<dbReference type="NCBIfam" id="TIGR01845">
    <property type="entry name" value="outer_NodT"/>
    <property type="match status" value="1"/>
</dbReference>
<feature type="signal peptide" evidence="9">
    <location>
        <begin position="1"/>
        <end position="19"/>
    </location>
</feature>
<comment type="subcellular location">
    <subcellularLocation>
        <location evidence="9">Cell membrane</location>
        <topology evidence="9">Lipid-anchor</topology>
    </subcellularLocation>
    <subcellularLocation>
        <location evidence="1">Membrane</location>
    </subcellularLocation>
</comment>
<dbReference type="Gene3D" id="2.20.200.10">
    <property type="entry name" value="Outer membrane efflux proteins (OEP)"/>
    <property type="match status" value="1"/>
</dbReference>
<evidence type="ECO:0000313" key="10">
    <source>
        <dbReference type="EMBL" id="MBB3982569.1"/>
    </source>
</evidence>
<dbReference type="Gene3D" id="1.20.1600.10">
    <property type="entry name" value="Outer membrane efflux proteins (OEP)"/>
    <property type="match status" value="1"/>
</dbReference>
<evidence type="ECO:0000256" key="3">
    <source>
        <dbReference type="ARBA" id="ARBA00022452"/>
    </source>
</evidence>
<dbReference type="Proteomes" id="UP000552757">
    <property type="component" value="Unassembled WGS sequence"/>
</dbReference>
<dbReference type="InterPro" id="IPR003423">
    <property type="entry name" value="OMP_efflux"/>
</dbReference>
<dbReference type="AlphaFoldDB" id="A0A7W6DH99"/>
<keyword evidence="8 9" id="KW-0449">Lipoprotein</keyword>
<keyword evidence="6 9" id="KW-0472">Membrane</keyword>
<keyword evidence="11" id="KW-1185">Reference proteome</keyword>